<feature type="transmembrane region" description="Helical" evidence="8">
    <location>
        <begin position="9"/>
        <end position="27"/>
    </location>
</feature>
<keyword evidence="6 8" id="KW-1133">Transmembrane helix</keyword>
<sequence length="357" mass="39863">MSASDKQSIAVIVLYIIGTSSLVIFSLQAKRDLWLGILLCYLMTLLMALMIGRIKVLFPDMDIFQIFEKCFGKGISKVINVLYILSAFYVVVLINTFLIHFIRVTALPNTPKVILNIFITVICVWMVKGGVELIADFATLFFIPALLSIAVMIIALIPQMNIGNLLPPFQEDIRHTLYGALSTFIFPLGETVVFAAFFQKFSARKSSYKVLLIGSTIGAVVVFVISVSNVLVLGIDLASDVYYPTYLSASRITLGTYLHGLELVLSIVYILGALVKTNVYFSVCCKAVTRTFGFQDDYRFIVTPVGLLIFCAALFFYEGPLDYTLWLKKNLVPYSIPYIIIVPVITFIVAELRKKKV</sequence>
<dbReference type="Proteomes" id="UP000295008">
    <property type="component" value="Unassembled WGS sequence"/>
</dbReference>
<dbReference type="NCBIfam" id="TIGR00912">
    <property type="entry name" value="2A0309"/>
    <property type="match status" value="1"/>
</dbReference>
<feature type="transmembrane region" description="Helical" evidence="8">
    <location>
        <begin position="177"/>
        <end position="198"/>
    </location>
</feature>
<feature type="transmembrane region" description="Helical" evidence="8">
    <location>
        <begin position="332"/>
        <end position="352"/>
    </location>
</feature>
<feature type="transmembrane region" description="Helical" evidence="8">
    <location>
        <begin position="113"/>
        <end position="131"/>
    </location>
</feature>
<feature type="transmembrane region" description="Helical" evidence="8">
    <location>
        <begin position="138"/>
        <end position="157"/>
    </location>
</feature>
<dbReference type="PANTHER" id="PTHR34975:SF2">
    <property type="entry name" value="SPORE GERMINATION PROTEIN A2"/>
    <property type="match status" value="1"/>
</dbReference>
<feature type="transmembrane region" description="Helical" evidence="8">
    <location>
        <begin position="78"/>
        <end position="101"/>
    </location>
</feature>
<dbReference type="Pfam" id="PF03845">
    <property type="entry name" value="Spore_permease"/>
    <property type="match status" value="1"/>
</dbReference>
<comment type="similarity">
    <text evidence="2">Belongs to the amino acid-polyamine-organocation (APC) superfamily. Spore germination protein (SGP) (TC 2.A.3.9) family.</text>
</comment>
<reference evidence="9 10" key="1">
    <citation type="submission" date="2019-03" db="EMBL/GenBank/DDBJ databases">
        <title>Genomic Encyclopedia of Type Strains, Phase IV (KMG-IV): sequencing the most valuable type-strain genomes for metagenomic binning, comparative biology and taxonomic classification.</title>
        <authorList>
            <person name="Goeker M."/>
        </authorList>
    </citation>
    <scope>NUCLEOTIDE SEQUENCE [LARGE SCALE GENOMIC DNA]</scope>
    <source>
        <strain evidence="9 10">LX-B</strain>
    </source>
</reference>
<dbReference type="InterPro" id="IPR004761">
    <property type="entry name" value="Spore_GerAB"/>
</dbReference>
<comment type="subcellular location">
    <subcellularLocation>
        <location evidence="1">Membrane</location>
        <topology evidence="1">Multi-pass membrane protein</topology>
    </subcellularLocation>
</comment>
<evidence type="ECO:0000256" key="5">
    <source>
        <dbReference type="ARBA" id="ARBA00022692"/>
    </source>
</evidence>
<organism evidence="9 10">
    <name type="scientific">Hydrogenispora ethanolica</name>
    <dbReference type="NCBI Taxonomy" id="1082276"/>
    <lineage>
        <taxon>Bacteria</taxon>
        <taxon>Bacillati</taxon>
        <taxon>Bacillota</taxon>
        <taxon>Hydrogenispora</taxon>
    </lineage>
</organism>
<keyword evidence="3" id="KW-0813">Transport</keyword>
<dbReference type="GO" id="GO:0009847">
    <property type="term" value="P:spore germination"/>
    <property type="evidence" value="ECO:0007669"/>
    <property type="project" value="InterPro"/>
</dbReference>
<evidence type="ECO:0000256" key="8">
    <source>
        <dbReference type="SAM" id="Phobius"/>
    </source>
</evidence>
<gene>
    <name evidence="9" type="ORF">EDC14_1002140</name>
</gene>
<keyword evidence="10" id="KW-1185">Reference proteome</keyword>
<evidence type="ECO:0000256" key="4">
    <source>
        <dbReference type="ARBA" id="ARBA00022544"/>
    </source>
</evidence>
<evidence type="ECO:0000313" key="10">
    <source>
        <dbReference type="Proteomes" id="UP000295008"/>
    </source>
</evidence>
<keyword evidence="4" id="KW-0309">Germination</keyword>
<protein>
    <submittedName>
        <fullName evidence="9">Spore germination protein KB</fullName>
    </submittedName>
</protein>
<dbReference type="Gene3D" id="1.20.1740.10">
    <property type="entry name" value="Amino acid/polyamine transporter I"/>
    <property type="match status" value="1"/>
</dbReference>
<dbReference type="RefSeq" id="WP_165907735.1">
    <property type="nucleotide sequence ID" value="NZ_SLUN01000002.1"/>
</dbReference>
<evidence type="ECO:0000256" key="7">
    <source>
        <dbReference type="ARBA" id="ARBA00023136"/>
    </source>
</evidence>
<name>A0A4R1SAA3_HYDET</name>
<dbReference type="GO" id="GO:0016020">
    <property type="term" value="C:membrane"/>
    <property type="evidence" value="ECO:0007669"/>
    <property type="project" value="UniProtKB-SubCell"/>
</dbReference>
<comment type="caution">
    <text evidence="9">The sequence shown here is derived from an EMBL/GenBank/DDBJ whole genome shotgun (WGS) entry which is preliminary data.</text>
</comment>
<keyword evidence="7 8" id="KW-0472">Membrane</keyword>
<accession>A0A4R1SAA3</accession>
<evidence type="ECO:0000256" key="6">
    <source>
        <dbReference type="ARBA" id="ARBA00022989"/>
    </source>
</evidence>
<dbReference type="PANTHER" id="PTHR34975">
    <property type="entry name" value="SPORE GERMINATION PROTEIN A2"/>
    <property type="match status" value="1"/>
</dbReference>
<evidence type="ECO:0000313" key="9">
    <source>
        <dbReference type="EMBL" id="TCL76381.1"/>
    </source>
</evidence>
<evidence type="ECO:0000256" key="2">
    <source>
        <dbReference type="ARBA" id="ARBA00007998"/>
    </source>
</evidence>
<keyword evidence="5 8" id="KW-0812">Transmembrane</keyword>
<proteinExistence type="inferred from homology"/>
<dbReference type="AlphaFoldDB" id="A0A4R1SAA3"/>
<feature type="transmembrane region" description="Helical" evidence="8">
    <location>
        <begin position="298"/>
        <end position="317"/>
    </location>
</feature>
<evidence type="ECO:0000256" key="3">
    <source>
        <dbReference type="ARBA" id="ARBA00022448"/>
    </source>
</evidence>
<evidence type="ECO:0000256" key="1">
    <source>
        <dbReference type="ARBA" id="ARBA00004141"/>
    </source>
</evidence>
<feature type="transmembrane region" description="Helical" evidence="8">
    <location>
        <begin position="210"/>
        <end position="235"/>
    </location>
</feature>
<feature type="transmembrane region" description="Helical" evidence="8">
    <location>
        <begin position="255"/>
        <end position="277"/>
    </location>
</feature>
<dbReference type="EMBL" id="SLUN01000002">
    <property type="protein sequence ID" value="TCL76381.1"/>
    <property type="molecule type" value="Genomic_DNA"/>
</dbReference>
<feature type="transmembrane region" description="Helical" evidence="8">
    <location>
        <begin position="33"/>
        <end position="58"/>
    </location>
</feature>